<keyword evidence="3 5" id="KW-1005">Bacterial flagellum biogenesis</keyword>
<evidence type="ECO:0000256" key="2">
    <source>
        <dbReference type="ARBA" id="ARBA00016013"/>
    </source>
</evidence>
<evidence type="ECO:0000256" key="3">
    <source>
        <dbReference type="ARBA" id="ARBA00022795"/>
    </source>
</evidence>
<comment type="similarity">
    <text evidence="1 5">Belongs to the FlgD family.</text>
</comment>
<dbReference type="Gene3D" id="2.60.40.4070">
    <property type="match status" value="1"/>
</dbReference>
<evidence type="ECO:0000256" key="5">
    <source>
        <dbReference type="RuleBase" id="RU362076"/>
    </source>
</evidence>
<dbReference type="eggNOG" id="COG1843">
    <property type="taxonomic scope" value="Bacteria"/>
</dbReference>
<dbReference type="InterPro" id="IPR025965">
    <property type="entry name" value="FlgD/Vpr_Ig-like"/>
</dbReference>
<dbReference type="GO" id="GO:0044781">
    <property type="term" value="P:bacterial-type flagellum organization"/>
    <property type="evidence" value="ECO:0007669"/>
    <property type="project" value="UniProtKB-UniRule"/>
</dbReference>
<evidence type="ECO:0000256" key="4">
    <source>
        <dbReference type="ARBA" id="ARBA00024746"/>
    </source>
</evidence>
<dbReference type="KEGG" id="acz:Acaty_c1233"/>
<evidence type="ECO:0000259" key="7">
    <source>
        <dbReference type="Pfam" id="PF13861"/>
    </source>
</evidence>
<sequence>MSISQLTSATNPFYASLQGSGTTSSGSASSGSSGLASASTFYNLLVTQLTNQDPLNPLSNQDLSAQLAQFSVANGVQAIQSSLTGLMSQINQNQGLQAASLIGKSVTTSGNRLQLSDGSATAAYDLASPANSVNVLVQNTAGQTVAVLPQGPQGAGLQSFSWNGQDNQGNPLPAGAYQFSVQATGANGQPVSSTSYMSGVVQSVTLGSSGPTLHLSGVDGSVPFNAVQNIL</sequence>
<dbReference type="InterPro" id="IPR005648">
    <property type="entry name" value="FlgD"/>
</dbReference>
<evidence type="ECO:0000313" key="8">
    <source>
        <dbReference type="EMBL" id="AIA55101.1"/>
    </source>
</evidence>
<keyword evidence="8" id="KW-0966">Cell projection</keyword>
<dbReference type="EMBL" id="CP005986">
    <property type="protein sequence ID" value="AIA55101.1"/>
    <property type="molecule type" value="Genomic_DNA"/>
</dbReference>
<feature type="domain" description="FlgD Tudor-like" evidence="7">
    <location>
        <begin position="93"/>
        <end position="228"/>
    </location>
</feature>
<dbReference type="Pfam" id="PF13861">
    <property type="entry name" value="FLgD_tudor"/>
    <property type="match status" value="1"/>
</dbReference>
<organism evidence="8 9">
    <name type="scientific">Acidithiobacillus caldus (strain ATCC 51756 / DSM 8584 / KU)</name>
    <dbReference type="NCBI Taxonomy" id="637389"/>
    <lineage>
        <taxon>Bacteria</taxon>
        <taxon>Pseudomonadati</taxon>
        <taxon>Pseudomonadota</taxon>
        <taxon>Acidithiobacillia</taxon>
        <taxon>Acidithiobacillales</taxon>
        <taxon>Acidithiobacillaceae</taxon>
        <taxon>Acidithiobacillus</taxon>
    </lineage>
</organism>
<evidence type="ECO:0000313" key="9">
    <source>
        <dbReference type="Proteomes" id="UP000005522"/>
    </source>
</evidence>
<gene>
    <name evidence="8" type="ORF">Acaty_c1233</name>
</gene>
<proteinExistence type="inferred from homology"/>
<reference evidence="8 9" key="1">
    <citation type="journal article" date="2009" name="J. Bacteriol.">
        <title>Draft genome sequence of the extremely acidophilic bacterium Acidithiobacillus caldus ATCC 51756 reveals metabolic versatility in the genus Acidithiobacillus.</title>
        <authorList>
            <person name="Valdes J."/>
            <person name="Quatrini R."/>
            <person name="Hallberg K."/>
            <person name="Dopson M."/>
            <person name="Valenzuela P.D."/>
            <person name="Holmes D.S."/>
        </authorList>
    </citation>
    <scope>NUCLEOTIDE SEQUENCE [LARGE SCALE GENOMIC DNA]</scope>
    <source>
        <strain evidence="9">ATCC 51756 / DSM 8584 / KU</strain>
    </source>
</reference>
<dbReference type="Pfam" id="PF13860">
    <property type="entry name" value="FlgD_ig"/>
    <property type="match status" value="1"/>
</dbReference>
<keyword evidence="8" id="KW-0969">Cilium</keyword>
<dbReference type="RefSeq" id="WP_004871959.1">
    <property type="nucleotide sequence ID" value="NZ_CP005986.1"/>
</dbReference>
<dbReference type="Gene3D" id="2.30.30.910">
    <property type="match status" value="1"/>
</dbReference>
<dbReference type="Pfam" id="PF03963">
    <property type="entry name" value="FlgD"/>
    <property type="match status" value="1"/>
</dbReference>
<evidence type="ECO:0000256" key="1">
    <source>
        <dbReference type="ARBA" id="ARBA00010577"/>
    </source>
</evidence>
<accession>A0A059ZYN0</accession>
<dbReference type="HOGENOM" id="CLU_047535_0_0_6"/>
<feature type="domain" description="FlgD/Vpr Ig-like" evidence="6">
    <location>
        <begin position="110"/>
        <end position="185"/>
    </location>
</feature>
<dbReference type="AlphaFoldDB" id="A0A059ZYN0"/>
<dbReference type="Proteomes" id="UP000005522">
    <property type="component" value="Chromosome"/>
</dbReference>
<name>A0A059ZYN0_ACICK</name>
<comment type="function">
    <text evidence="4 5">Required for flagellar hook formation. May act as a scaffolding protein.</text>
</comment>
<keyword evidence="8" id="KW-0282">Flagellum</keyword>
<protein>
    <recommendedName>
        <fullName evidence="2 5">Basal-body rod modification protein FlgD</fullName>
    </recommendedName>
</protein>
<dbReference type="GeneID" id="92931441"/>
<dbReference type="InterPro" id="IPR025963">
    <property type="entry name" value="FLgD_Tudor"/>
</dbReference>
<evidence type="ECO:0000259" key="6">
    <source>
        <dbReference type="Pfam" id="PF13860"/>
    </source>
</evidence>